<dbReference type="Proteomes" id="UP000625316">
    <property type="component" value="Unassembled WGS sequence"/>
</dbReference>
<dbReference type="RefSeq" id="WP_264326357.1">
    <property type="nucleotide sequence ID" value="NZ_JADEXQ010000067.1"/>
</dbReference>
<protein>
    <submittedName>
        <fullName evidence="1">Type IV pilin-like G/H family protein</fullName>
    </submittedName>
</protein>
<reference evidence="1" key="1">
    <citation type="submission" date="2020-10" db="EMBL/GenBank/DDBJ databases">
        <authorList>
            <person name="Castelo-Branco R."/>
            <person name="Eusebio N."/>
            <person name="Adriana R."/>
            <person name="Vieira A."/>
            <person name="Brugerolle De Fraissinette N."/>
            <person name="Rezende De Castro R."/>
            <person name="Schneider M.P."/>
            <person name="Vasconcelos V."/>
            <person name="Leao P.N."/>
        </authorList>
    </citation>
    <scope>NUCLEOTIDE SEQUENCE</scope>
    <source>
        <strain evidence="1">LEGE 11480</strain>
    </source>
</reference>
<evidence type="ECO:0000313" key="1">
    <source>
        <dbReference type="EMBL" id="MBE9031529.1"/>
    </source>
</evidence>
<dbReference type="InterPro" id="IPR031975">
    <property type="entry name" value="Pilin_GH"/>
</dbReference>
<gene>
    <name evidence="1" type="ORF">IQ266_17490</name>
</gene>
<organism evidence="1 2">
    <name type="scientific">Romeriopsis navalis LEGE 11480</name>
    <dbReference type="NCBI Taxonomy" id="2777977"/>
    <lineage>
        <taxon>Bacteria</taxon>
        <taxon>Bacillati</taxon>
        <taxon>Cyanobacteriota</taxon>
        <taxon>Cyanophyceae</taxon>
        <taxon>Leptolyngbyales</taxon>
        <taxon>Leptolyngbyaceae</taxon>
        <taxon>Romeriopsis</taxon>
        <taxon>Romeriopsis navalis</taxon>
    </lineage>
</organism>
<dbReference type="AlphaFoldDB" id="A0A928VSQ5"/>
<keyword evidence="2" id="KW-1185">Reference proteome</keyword>
<sequence length="153" mass="16046">MKLIVKGLVAVVAFGTVGSAILALHAPKPACGCSSEVVAHVGTLARSQQAYFLEQGKFAATIAELGNPISGQSERNRYLMDVQLDRVIVYGQSLRPNKQGYVAGVFKIKSAELSPDGPTTTVVYCLADTKGTYKPTAPIDAQTCGGGTTKRGD</sequence>
<accession>A0A928VSQ5</accession>
<dbReference type="EMBL" id="JADEXQ010000067">
    <property type="protein sequence ID" value="MBE9031529.1"/>
    <property type="molecule type" value="Genomic_DNA"/>
</dbReference>
<name>A0A928VSQ5_9CYAN</name>
<dbReference type="Pfam" id="PF16734">
    <property type="entry name" value="Pilin_GH"/>
    <property type="match status" value="1"/>
</dbReference>
<comment type="caution">
    <text evidence="1">The sequence shown here is derived from an EMBL/GenBank/DDBJ whole genome shotgun (WGS) entry which is preliminary data.</text>
</comment>
<evidence type="ECO:0000313" key="2">
    <source>
        <dbReference type="Proteomes" id="UP000625316"/>
    </source>
</evidence>
<proteinExistence type="predicted"/>